<dbReference type="EC" id="2.7.13.3" evidence="2"/>
<evidence type="ECO:0000256" key="8">
    <source>
        <dbReference type="ARBA" id="ARBA00023012"/>
    </source>
</evidence>
<gene>
    <name evidence="11" type="ORF">DWQ67_07690</name>
</gene>
<protein>
    <recommendedName>
        <fullName evidence="2">histidine kinase</fullName>
        <ecNumber evidence="2">2.7.13.3</ecNumber>
    </recommendedName>
</protein>
<dbReference type="CDD" id="cd16917">
    <property type="entry name" value="HATPase_UhpB-NarQ-NarX-like"/>
    <property type="match status" value="1"/>
</dbReference>
<keyword evidence="9" id="KW-0472">Membrane</keyword>
<comment type="caution">
    <text evidence="11">The sequence shown here is derived from an EMBL/GenBank/DDBJ whole genome shotgun (WGS) entry which is preliminary data.</text>
</comment>
<feature type="transmembrane region" description="Helical" evidence="9">
    <location>
        <begin position="183"/>
        <end position="206"/>
    </location>
</feature>
<dbReference type="InterPro" id="IPR036890">
    <property type="entry name" value="HATPase_C_sf"/>
</dbReference>
<dbReference type="SMART" id="SM00387">
    <property type="entry name" value="HATPase_c"/>
    <property type="match status" value="1"/>
</dbReference>
<evidence type="ECO:0000259" key="10">
    <source>
        <dbReference type="SMART" id="SM00387"/>
    </source>
</evidence>
<evidence type="ECO:0000256" key="6">
    <source>
        <dbReference type="ARBA" id="ARBA00022777"/>
    </source>
</evidence>
<dbReference type="PANTHER" id="PTHR24421:SF10">
    <property type="entry name" value="NITRATE_NITRITE SENSOR PROTEIN NARQ"/>
    <property type="match status" value="1"/>
</dbReference>
<name>A0A496PIQ5_9MICC</name>
<keyword evidence="9" id="KW-1133">Transmembrane helix</keyword>
<dbReference type="GO" id="GO:0016020">
    <property type="term" value="C:membrane"/>
    <property type="evidence" value="ECO:0007669"/>
    <property type="project" value="InterPro"/>
</dbReference>
<reference evidence="11 12" key="1">
    <citation type="submission" date="2018-07" db="EMBL/GenBank/DDBJ databases">
        <title>Arthrobacter sp. nov., isolated from raw cow's milk with high bacterial count.</title>
        <authorList>
            <person name="Hahne J."/>
            <person name="Isele D."/>
            <person name="Lipski A."/>
        </authorList>
    </citation>
    <scope>NUCLEOTIDE SEQUENCE [LARGE SCALE GENOMIC DNA]</scope>
    <source>
        <strain evidence="11 12">JZ R-183</strain>
    </source>
</reference>
<dbReference type="GO" id="GO:0000155">
    <property type="term" value="F:phosphorelay sensor kinase activity"/>
    <property type="evidence" value="ECO:0007669"/>
    <property type="project" value="InterPro"/>
</dbReference>
<keyword evidence="3" id="KW-0597">Phosphoprotein</keyword>
<dbReference type="InterPro" id="IPR050482">
    <property type="entry name" value="Sensor_HK_TwoCompSys"/>
</dbReference>
<keyword evidence="5" id="KW-0547">Nucleotide-binding</keyword>
<dbReference type="AlphaFoldDB" id="A0A496PIQ5"/>
<dbReference type="InterPro" id="IPR011712">
    <property type="entry name" value="Sig_transdc_His_kin_sub3_dim/P"/>
</dbReference>
<keyword evidence="8" id="KW-0902">Two-component regulatory system</keyword>
<evidence type="ECO:0000313" key="11">
    <source>
        <dbReference type="EMBL" id="RKW70365.1"/>
    </source>
</evidence>
<feature type="transmembrane region" description="Helical" evidence="9">
    <location>
        <begin position="87"/>
        <end position="103"/>
    </location>
</feature>
<dbReference type="Pfam" id="PF02518">
    <property type="entry name" value="HATPase_c"/>
    <property type="match status" value="1"/>
</dbReference>
<dbReference type="Gene3D" id="1.20.5.1930">
    <property type="match status" value="1"/>
</dbReference>
<dbReference type="Pfam" id="PF07730">
    <property type="entry name" value="HisKA_3"/>
    <property type="match status" value="1"/>
</dbReference>
<dbReference type="SUPFAM" id="SSF55874">
    <property type="entry name" value="ATPase domain of HSP90 chaperone/DNA topoisomerase II/histidine kinase"/>
    <property type="match status" value="1"/>
</dbReference>
<keyword evidence="6 11" id="KW-0418">Kinase</keyword>
<keyword evidence="7" id="KW-0067">ATP-binding</keyword>
<dbReference type="Proteomes" id="UP000273119">
    <property type="component" value="Unassembled WGS sequence"/>
</dbReference>
<dbReference type="GO" id="GO:0046983">
    <property type="term" value="F:protein dimerization activity"/>
    <property type="evidence" value="ECO:0007669"/>
    <property type="project" value="InterPro"/>
</dbReference>
<evidence type="ECO:0000256" key="7">
    <source>
        <dbReference type="ARBA" id="ARBA00022840"/>
    </source>
</evidence>
<evidence type="ECO:0000256" key="1">
    <source>
        <dbReference type="ARBA" id="ARBA00000085"/>
    </source>
</evidence>
<evidence type="ECO:0000256" key="2">
    <source>
        <dbReference type="ARBA" id="ARBA00012438"/>
    </source>
</evidence>
<proteinExistence type="predicted"/>
<feature type="domain" description="Histidine kinase/HSP90-like ATPase" evidence="10">
    <location>
        <begin position="341"/>
        <end position="438"/>
    </location>
</feature>
<dbReference type="InterPro" id="IPR003594">
    <property type="entry name" value="HATPase_dom"/>
</dbReference>
<dbReference type="GO" id="GO:0005524">
    <property type="term" value="F:ATP binding"/>
    <property type="evidence" value="ECO:0007669"/>
    <property type="project" value="UniProtKB-KW"/>
</dbReference>
<evidence type="ECO:0000256" key="5">
    <source>
        <dbReference type="ARBA" id="ARBA00022741"/>
    </source>
</evidence>
<keyword evidence="9" id="KW-0812">Transmembrane</keyword>
<dbReference type="Pfam" id="PF23539">
    <property type="entry name" value="DUF7134"/>
    <property type="match status" value="1"/>
</dbReference>
<feature type="transmembrane region" description="Helical" evidence="9">
    <location>
        <begin position="152"/>
        <end position="171"/>
    </location>
</feature>
<dbReference type="EMBL" id="QQXL01000004">
    <property type="protein sequence ID" value="RKW70365.1"/>
    <property type="molecule type" value="Genomic_DNA"/>
</dbReference>
<evidence type="ECO:0000313" key="12">
    <source>
        <dbReference type="Proteomes" id="UP000273119"/>
    </source>
</evidence>
<evidence type="ECO:0000256" key="9">
    <source>
        <dbReference type="SAM" id="Phobius"/>
    </source>
</evidence>
<organism evidence="11 12">
    <name type="scientific">Galactobacter caseinivorans</name>
    <dbReference type="NCBI Taxonomy" id="2676123"/>
    <lineage>
        <taxon>Bacteria</taxon>
        <taxon>Bacillati</taxon>
        <taxon>Actinomycetota</taxon>
        <taxon>Actinomycetes</taxon>
        <taxon>Micrococcales</taxon>
        <taxon>Micrococcaceae</taxon>
        <taxon>Galactobacter</taxon>
    </lineage>
</organism>
<evidence type="ECO:0000256" key="4">
    <source>
        <dbReference type="ARBA" id="ARBA00022679"/>
    </source>
</evidence>
<sequence length="445" mass="47961">MTPVERPSTQGTAPAAQPWAAVPPSSGWDALHGVPEGDDVWRTLADRHRGPVRRYVRAHPRLMDGIVCVAYAVLCFVPLALIAGDVTWWYVIPSLVVLAALFFRRRLPLVVLAVVAVAEVTSLFAGVRVSSSGIGIWFALYAVARQYSVSRTYAIGLLVSAVEAAGIVYWVSKFDPRGYEAPGTAFVLLGFFLGTNAVGNLLAIVLGSSMRNAQLHEAELQSWARRAQELARGRERNRIAGEMHDIVAHSLSVMIALSDGARRVSPKNPERAAEVMGDVSKTGRRALNDLRRSLGLLRTGEDAPLAPAGDRAELDEMLDSFSATGLPVQIDSAGELPEDPALRLTLVRIIQESLTNALRYAKEPTRVLVWIRADTGGVHVRVRDDGRQAGRQPRSQGSGIGLSGMVERATLFGGSVTAGPLEDGGWGVEAWLPAPKTESREVESA</sequence>
<feature type="transmembrane region" description="Helical" evidence="9">
    <location>
        <begin position="62"/>
        <end position="81"/>
    </location>
</feature>
<keyword evidence="12" id="KW-1185">Reference proteome</keyword>
<dbReference type="InterPro" id="IPR055558">
    <property type="entry name" value="DUF7134"/>
</dbReference>
<accession>A0A496PIQ5</accession>
<feature type="transmembrane region" description="Helical" evidence="9">
    <location>
        <begin position="110"/>
        <end position="140"/>
    </location>
</feature>
<dbReference type="RefSeq" id="WP_121485018.1">
    <property type="nucleotide sequence ID" value="NZ_QQXL01000004.1"/>
</dbReference>
<dbReference type="PANTHER" id="PTHR24421">
    <property type="entry name" value="NITRATE/NITRITE SENSOR PROTEIN NARX-RELATED"/>
    <property type="match status" value="1"/>
</dbReference>
<keyword evidence="4" id="KW-0808">Transferase</keyword>
<evidence type="ECO:0000256" key="3">
    <source>
        <dbReference type="ARBA" id="ARBA00022553"/>
    </source>
</evidence>
<comment type="catalytic activity">
    <reaction evidence="1">
        <text>ATP + protein L-histidine = ADP + protein N-phospho-L-histidine.</text>
        <dbReference type="EC" id="2.7.13.3"/>
    </reaction>
</comment>
<dbReference type="Gene3D" id="3.30.565.10">
    <property type="entry name" value="Histidine kinase-like ATPase, C-terminal domain"/>
    <property type="match status" value="1"/>
</dbReference>